<keyword evidence="6" id="KW-0106">Calcium</keyword>
<name>A0A9W4XMJ2_9PLEO</name>
<dbReference type="GO" id="GO:0004571">
    <property type="term" value="F:mannosyl-oligosaccharide 1,2-alpha-mannosidase activity"/>
    <property type="evidence" value="ECO:0007669"/>
    <property type="project" value="InterPro"/>
</dbReference>
<dbReference type="GO" id="GO:0036503">
    <property type="term" value="P:ERAD pathway"/>
    <property type="evidence" value="ECO:0007669"/>
    <property type="project" value="UniProtKB-ARBA"/>
</dbReference>
<dbReference type="Gene3D" id="1.50.10.10">
    <property type="match status" value="1"/>
</dbReference>
<reference evidence="9" key="1">
    <citation type="submission" date="2023-01" db="EMBL/GenBank/DDBJ databases">
        <authorList>
            <person name="Van Ghelder C."/>
            <person name="Rancurel C."/>
        </authorList>
    </citation>
    <scope>NUCLEOTIDE SEQUENCE</scope>
    <source>
        <strain evidence="9">CNCM I-4278</strain>
    </source>
</reference>
<evidence type="ECO:0000256" key="6">
    <source>
        <dbReference type="PIRSR" id="PIRSR601382-2"/>
    </source>
</evidence>
<keyword evidence="5 7" id="KW-1015">Disulfide bond</keyword>
<dbReference type="PRINTS" id="PR00747">
    <property type="entry name" value="GLYHDRLASE47"/>
</dbReference>
<dbReference type="InterPro" id="IPR036026">
    <property type="entry name" value="Seven-hairpin_glycosidases"/>
</dbReference>
<comment type="cofactor">
    <cofactor evidence="1 6">
        <name>Ca(2+)</name>
        <dbReference type="ChEBI" id="CHEBI:29108"/>
    </cofactor>
</comment>
<sequence length="214" mass="23891">MVPDSADILMPGVALAHDAHTVALEPQAQHLACFTGGMFALGGRLVENDTYIEYGRKVTDACVWAYKNAPNGIMPESFTMTACPSRDACPYNDTIGQQHPGFAEVSDPHYHLRPEAIESVFYMYRITGDSAYQDIAWDMFQAIESKTRTDLANAGLENVMEDSGAKVDKMESFWLAGSLKYFYLIFSPPGKMSLDDWVFNTEAHPFRLRGAREK</sequence>
<evidence type="ECO:0000256" key="1">
    <source>
        <dbReference type="ARBA" id="ARBA00001913"/>
    </source>
</evidence>
<comment type="pathway">
    <text evidence="2">Protein modification; protein glycosylation.</text>
</comment>
<dbReference type="GO" id="GO:0016020">
    <property type="term" value="C:membrane"/>
    <property type="evidence" value="ECO:0007669"/>
    <property type="project" value="InterPro"/>
</dbReference>
<dbReference type="AlphaFoldDB" id="A0A9W4XMJ2"/>
<feature type="disulfide bond" evidence="7">
    <location>
        <begin position="33"/>
        <end position="62"/>
    </location>
</feature>
<dbReference type="SUPFAM" id="SSF48225">
    <property type="entry name" value="Seven-hairpin glycosidases"/>
    <property type="match status" value="1"/>
</dbReference>
<comment type="similarity">
    <text evidence="3 8">Belongs to the glycosyl hydrolase 47 family.</text>
</comment>
<evidence type="ECO:0000313" key="10">
    <source>
        <dbReference type="Proteomes" id="UP001152607"/>
    </source>
</evidence>
<dbReference type="EC" id="3.2.1.-" evidence="8"/>
<dbReference type="EMBL" id="CAOQHR010000002">
    <property type="protein sequence ID" value="CAI6321218.1"/>
    <property type="molecule type" value="Genomic_DNA"/>
</dbReference>
<dbReference type="InterPro" id="IPR012341">
    <property type="entry name" value="6hp_glycosidase-like_sf"/>
</dbReference>
<dbReference type="InterPro" id="IPR050749">
    <property type="entry name" value="Glycosyl_Hydrolase_47"/>
</dbReference>
<dbReference type="GO" id="GO:0005783">
    <property type="term" value="C:endoplasmic reticulum"/>
    <property type="evidence" value="ECO:0007669"/>
    <property type="project" value="TreeGrafter"/>
</dbReference>
<dbReference type="Pfam" id="PF01532">
    <property type="entry name" value="Glyco_hydro_47"/>
    <property type="match status" value="1"/>
</dbReference>
<comment type="caution">
    <text evidence="9">The sequence shown here is derived from an EMBL/GenBank/DDBJ whole genome shotgun (WGS) entry which is preliminary data.</text>
</comment>
<evidence type="ECO:0000256" key="7">
    <source>
        <dbReference type="PIRSR" id="PIRSR601382-3"/>
    </source>
</evidence>
<evidence type="ECO:0000256" key="8">
    <source>
        <dbReference type="RuleBase" id="RU361193"/>
    </source>
</evidence>
<dbReference type="PANTHER" id="PTHR11742">
    <property type="entry name" value="MANNOSYL-OLIGOSACCHARIDE ALPHA-1,2-MANNOSIDASE-RELATED"/>
    <property type="match status" value="1"/>
</dbReference>
<dbReference type="Proteomes" id="UP001152607">
    <property type="component" value="Unassembled WGS sequence"/>
</dbReference>
<dbReference type="InterPro" id="IPR001382">
    <property type="entry name" value="Glyco_hydro_47"/>
</dbReference>
<dbReference type="PANTHER" id="PTHR11742:SF89">
    <property type="entry name" value="ALPHA-1,2-MANNOSIDASE"/>
    <property type="match status" value="1"/>
</dbReference>
<protein>
    <recommendedName>
        <fullName evidence="8">alpha-1,2-Mannosidase</fullName>
        <ecNumber evidence="8">3.2.1.-</ecNumber>
    </recommendedName>
</protein>
<keyword evidence="8" id="KW-0326">Glycosidase</keyword>
<proteinExistence type="inferred from homology"/>
<feature type="binding site" evidence="6">
    <location>
        <position position="201"/>
    </location>
    <ligand>
        <name>Ca(2+)</name>
        <dbReference type="ChEBI" id="CHEBI:29108"/>
    </ligand>
</feature>
<keyword evidence="10" id="KW-1185">Reference proteome</keyword>
<dbReference type="OrthoDB" id="8118055at2759"/>
<keyword evidence="4 8" id="KW-0378">Hydrolase</keyword>
<keyword evidence="6" id="KW-0479">Metal-binding</keyword>
<gene>
    <name evidence="9" type="ORF">PDIGIT_LOCUS3603</name>
</gene>
<evidence type="ECO:0000256" key="3">
    <source>
        <dbReference type="ARBA" id="ARBA00007658"/>
    </source>
</evidence>
<accession>A0A9W4XMJ2</accession>
<dbReference type="GO" id="GO:0005509">
    <property type="term" value="F:calcium ion binding"/>
    <property type="evidence" value="ECO:0007669"/>
    <property type="project" value="InterPro"/>
</dbReference>
<evidence type="ECO:0000256" key="5">
    <source>
        <dbReference type="ARBA" id="ARBA00023157"/>
    </source>
</evidence>
<organism evidence="9 10">
    <name type="scientific">Periconia digitata</name>
    <dbReference type="NCBI Taxonomy" id="1303443"/>
    <lineage>
        <taxon>Eukaryota</taxon>
        <taxon>Fungi</taxon>
        <taxon>Dikarya</taxon>
        <taxon>Ascomycota</taxon>
        <taxon>Pezizomycotina</taxon>
        <taxon>Dothideomycetes</taxon>
        <taxon>Pleosporomycetidae</taxon>
        <taxon>Pleosporales</taxon>
        <taxon>Massarineae</taxon>
        <taxon>Periconiaceae</taxon>
        <taxon>Periconia</taxon>
    </lineage>
</organism>
<evidence type="ECO:0000256" key="2">
    <source>
        <dbReference type="ARBA" id="ARBA00004922"/>
    </source>
</evidence>
<evidence type="ECO:0000256" key="4">
    <source>
        <dbReference type="ARBA" id="ARBA00022801"/>
    </source>
</evidence>
<dbReference type="GO" id="GO:0005975">
    <property type="term" value="P:carbohydrate metabolic process"/>
    <property type="evidence" value="ECO:0007669"/>
    <property type="project" value="InterPro"/>
</dbReference>
<evidence type="ECO:0000313" key="9">
    <source>
        <dbReference type="EMBL" id="CAI6321218.1"/>
    </source>
</evidence>